<reference evidence="1 2" key="1">
    <citation type="submission" date="2017-11" db="EMBL/GenBank/DDBJ databases">
        <title>Evolution of Phototrophy in the Chloroflexi Phylum Driven by Horizontal Gene Transfer.</title>
        <authorList>
            <person name="Ward L.M."/>
            <person name="Hemp J."/>
            <person name="Shih P.M."/>
            <person name="Mcglynn S.E."/>
            <person name="Fischer W."/>
        </authorList>
    </citation>
    <scope>NUCLEOTIDE SEQUENCE [LARGE SCALE GENOMIC DNA]</scope>
    <source>
        <strain evidence="1">JP3_13</strain>
    </source>
</reference>
<dbReference type="InterPro" id="IPR027266">
    <property type="entry name" value="TrmE/GcvT-like"/>
</dbReference>
<accession>A0A2M8P6W5</accession>
<dbReference type="Gene3D" id="3.30.1360.120">
    <property type="entry name" value="Probable tRNA modification gtpase trme, domain 1"/>
    <property type="match status" value="1"/>
</dbReference>
<dbReference type="Proteomes" id="UP000229681">
    <property type="component" value="Unassembled WGS sequence"/>
</dbReference>
<dbReference type="EMBL" id="PGTM01001021">
    <property type="protein sequence ID" value="PJF33293.1"/>
    <property type="molecule type" value="Genomic_DNA"/>
</dbReference>
<evidence type="ECO:0000313" key="1">
    <source>
        <dbReference type="EMBL" id="PJF33293.1"/>
    </source>
</evidence>
<evidence type="ECO:0000313" key="2">
    <source>
        <dbReference type="Proteomes" id="UP000229681"/>
    </source>
</evidence>
<feature type="non-terminal residue" evidence="1">
    <location>
        <position position="48"/>
    </location>
</feature>
<protein>
    <submittedName>
        <fullName evidence="1">Glycine cleavage system protein T</fullName>
    </submittedName>
</protein>
<name>A0A2M8P6W5_9CHLR</name>
<proteinExistence type="predicted"/>
<dbReference type="AlphaFoldDB" id="A0A2M8P6W5"/>
<organism evidence="1 2">
    <name type="scientific">Candidatus Thermofonsia Clade 1 bacterium</name>
    <dbReference type="NCBI Taxonomy" id="2364210"/>
    <lineage>
        <taxon>Bacteria</taxon>
        <taxon>Bacillati</taxon>
        <taxon>Chloroflexota</taxon>
        <taxon>Candidatus Thermofontia</taxon>
        <taxon>Candidatus Thermofonsia Clade 1</taxon>
    </lineage>
</organism>
<gene>
    <name evidence="1" type="ORF">CUN49_18930</name>
</gene>
<sequence length="48" mass="5595">MFTWEEPAEQPLKRTPLYDVHKRLGAKMAPFGGYEMPLWYKSVSAEHA</sequence>
<dbReference type="SUPFAM" id="SSF103025">
    <property type="entry name" value="Folate-binding domain"/>
    <property type="match status" value="1"/>
</dbReference>
<comment type="caution">
    <text evidence="1">The sequence shown here is derived from an EMBL/GenBank/DDBJ whole genome shotgun (WGS) entry which is preliminary data.</text>
</comment>